<dbReference type="Proteomes" id="UP001313282">
    <property type="component" value="Unassembled WGS sequence"/>
</dbReference>
<sequence length="442" mass="51005">MFLLSLPQELVDMILAEGLTVSDLGKVRLISKDYNTKFKDDFYYQVFKEIRINLRSEHIEKLAAIAAGSPGALPYMQHIIISPIWDRPYRQRYNDEDFRNPQLGPLLAKMFSTLTHLKTIEFDVSSGTQAIGYWKPIIDAVIAGERTTVETIKGPKAAIQMSKFKPLATAKLLKDYRATFCNLKSLEIQTSVQSETPAATAHFWSMINAMGAKLEDLTVENSRMSFRDDPSPGRQRSYQPKGFDLPQLKRLKLVDVAITATDLKALLSNSDGIEIVDIAACRMPKEKNDWFEVLGHLKKHRFPKLQELSLKMSACFNQTAYDLPRLEVKGDWTVEDCFVTLRSATIGDYVNYVFKKNLWNELDLHQTVDEFWDSLTDRKWRSKGTTRWKRRRLIESKWTLEMRQFGNPDYLDDTDPDVQWVNAKYLHQITELNAEVDEDDDE</sequence>
<name>A0AAN8MR26_9PEZI</name>
<gene>
    <name evidence="1" type="ORF">TWF718_006361</name>
</gene>
<keyword evidence="2" id="KW-1185">Reference proteome</keyword>
<comment type="caution">
    <text evidence="1">The sequence shown here is derived from an EMBL/GenBank/DDBJ whole genome shotgun (WGS) entry which is preliminary data.</text>
</comment>
<evidence type="ECO:0000313" key="1">
    <source>
        <dbReference type="EMBL" id="KAK6348573.1"/>
    </source>
</evidence>
<dbReference type="AlphaFoldDB" id="A0AAN8MR26"/>
<organism evidence="1 2">
    <name type="scientific">Orbilia javanica</name>
    <dbReference type="NCBI Taxonomy" id="47235"/>
    <lineage>
        <taxon>Eukaryota</taxon>
        <taxon>Fungi</taxon>
        <taxon>Dikarya</taxon>
        <taxon>Ascomycota</taxon>
        <taxon>Pezizomycotina</taxon>
        <taxon>Orbiliomycetes</taxon>
        <taxon>Orbiliales</taxon>
        <taxon>Orbiliaceae</taxon>
        <taxon>Orbilia</taxon>
    </lineage>
</organism>
<accession>A0AAN8MR26</accession>
<protein>
    <recommendedName>
        <fullName evidence="3">F-box domain-containing protein</fullName>
    </recommendedName>
</protein>
<evidence type="ECO:0000313" key="2">
    <source>
        <dbReference type="Proteomes" id="UP001313282"/>
    </source>
</evidence>
<dbReference type="EMBL" id="JAVHNR010000003">
    <property type="protein sequence ID" value="KAK6348573.1"/>
    <property type="molecule type" value="Genomic_DNA"/>
</dbReference>
<proteinExistence type="predicted"/>
<reference evidence="1 2" key="1">
    <citation type="submission" date="2019-10" db="EMBL/GenBank/DDBJ databases">
        <authorList>
            <person name="Palmer J.M."/>
        </authorList>
    </citation>
    <scope>NUCLEOTIDE SEQUENCE [LARGE SCALE GENOMIC DNA]</scope>
    <source>
        <strain evidence="1 2">TWF718</strain>
    </source>
</reference>
<evidence type="ECO:0008006" key="3">
    <source>
        <dbReference type="Google" id="ProtNLM"/>
    </source>
</evidence>